<keyword evidence="1" id="KW-1133">Transmembrane helix</keyword>
<evidence type="ECO:0000256" key="1">
    <source>
        <dbReference type="SAM" id="Phobius"/>
    </source>
</evidence>
<keyword evidence="1" id="KW-0812">Transmembrane</keyword>
<dbReference type="Proteomes" id="UP000277811">
    <property type="component" value="Unassembled WGS sequence"/>
</dbReference>
<keyword evidence="1" id="KW-0472">Membrane</keyword>
<proteinExistence type="predicted"/>
<keyword evidence="3" id="KW-1185">Reference proteome</keyword>
<reference evidence="2 3" key="1">
    <citation type="submission" date="2018-06" db="EMBL/GenBank/DDBJ databases">
        <authorList>
            <person name="Strepis N."/>
        </authorList>
    </citation>
    <scope>NUCLEOTIDE SEQUENCE [LARGE SCALE GENOMIC DNA]</scope>
    <source>
        <strain evidence="2">LUCI</strain>
    </source>
</reference>
<dbReference type="RefSeq" id="WP_207856847.1">
    <property type="nucleotide sequence ID" value="NZ_UPPP01000054.1"/>
</dbReference>
<protein>
    <submittedName>
        <fullName evidence="2">Uncharacterized protein</fullName>
    </submittedName>
</protein>
<feature type="transmembrane region" description="Helical" evidence="1">
    <location>
        <begin position="63"/>
        <end position="81"/>
    </location>
</feature>
<evidence type="ECO:0000313" key="3">
    <source>
        <dbReference type="Proteomes" id="UP000277811"/>
    </source>
</evidence>
<organism evidence="2 3">
    <name type="scientific">Lucifera butyrica</name>
    <dbReference type="NCBI Taxonomy" id="1351585"/>
    <lineage>
        <taxon>Bacteria</taxon>
        <taxon>Bacillati</taxon>
        <taxon>Bacillota</taxon>
        <taxon>Negativicutes</taxon>
        <taxon>Veillonellales</taxon>
        <taxon>Veillonellaceae</taxon>
        <taxon>Lucifera</taxon>
    </lineage>
</organism>
<dbReference type="EMBL" id="UPPP01000054">
    <property type="protein sequence ID" value="VBB05196.1"/>
    <property type="molecule type" value="Genomic_DNA"/>
</dbReference>
<feature type="transmembrane region" description="Helical" evidence="1">
    <location>
        <begin position="34"/>
        <end position="51"/>
    </location>
</feature>
<gene>
    <name evidence="2" type="ORF">LUCI_0403</name>
</gene>
<dbReference type="AlphaFoldDB" id="A0A498QYD5"/>
<accession>A0A498QYD5</accession>
<feature type="non-terminal residue" evidence="2">
    <location>
        <position position="99"/>
    </location>
</feature>
<sequence>MLFTVSGVSVDVNIQKILTSVRINEWLDEDLFHFKWWILLGLLTFFILVWWKLLDKKRLPEIMLYAVLTLILAMGIVEYGGELTLWDYPNDISPIFPVL</sequence>
<evidence type="ECO:0000313" key="2">
    <source>
        <dbReference type="EMBL" id="VBB05196.1"/>
    </source>
</evidence>
<name>A0A498QYD5_9FIRM</name>